<gene>
    <name evidence="3" type="ORF">BGC07_11790</name>
</gene>
<protein>
    <recommendedName>
        <fullName evidence="2">Alpha/beta hydrolase fold-3 domain-containing protein</fullName>
    </recommendedName>
</protein>
<organism evidence="3 4">
    <name type="scientific">Piscirickettsia litoralis</name>
    <dbReference type="NCBI Taxonomy" id="1891921"/>
    <lineage>
        <taxon>Bacteria</taxon>
        <taxon>Pseudomonadati</taxon>
        <taxon>Pseudomonadota</taxon>
        <taxon>Gammaproteobacteria</taxon>
        <taxon>Thiotrichales</taxon>
        <taxon>Piscirickettsiaceae</taxon>
        <taxon>Piscirickettsia</taxon>
    </lineage>
</organism>
<dbReference type="PANTHER" id="PTHR48081:SF8">
    <property type="entry name" value="ALPHA_BETA HYDROLASE FOLD-3 DOMAIN-CONTAINING PROTEIN-RELATED"/>
    <property type="match status" value="1"/>
</dbReference>
<evidence type="ECO:0000256" key="1">
    <source>
        <dbReference type="ARBA" id="ARBA00022801"/>
    </source>
</evidence>
<comment type="caution">
    <text evidence="3">The sequence shown here is derived from an EMBL/GenBank/DDBJ whole genome shotgun (WGS) entry which is preliminary data.</text>
</comment>
<dbReference type="InterPro" id="IPR013094">
    <property type="entry name" value="AB_hydrolase_3"/>
</dbReference>
<accession>A0ABX3A7I0</accession>
<keyword evidence="4" id="KW-1185">Reference proteome</keyword>
<dbReference type="RefSeq" id="WP_069313272.1">
    <property type="nucleotide sequence ID" value="NZ_MDTU01000001.1"/>
</dbReference>
<evidence type="ECO:0000259" key="2">
    <source>
        <dbReference type="Pfam" id="PF07859"/>
    </source>
</evidence>
<dbReference type="Gene3D" id="3.40.50.1820">
    <property type="entry name" value="alpha/beta hydrolase"/>
    <property type="match status" value="1"/>
</dbReference>
<dbReference type="Proteomes" id="UP000094329">
    <property type="component" value="Unassembled WGS sequence"/>
</dbReference>
<keyword evidence="1" id="KW-0378">Hydrolase</keyword>
<dbReference type="SUPFAM" id="SSF53474">
    <property type="entry name" value="alpha/beta-Hydrolases"/>
    <property type="match status" value="1"/>
</dbReference>
<proteinExistence type="predicted"/>
<name>A0ABX3A7I0_9GAMM</name>
<dbReference type="EMBL" id="MDTU01000001">
    <property type="protein sequence ID" value="ODN43475.1"/>
    <property type="molecule type" value="Genomic_DNA"/>
</dbReference>
<dbReference type="InterPro" id="IPR029058">
    <property type="entry name" value="AB_hydrolase_fold"/>
</dbReference>
<dbReference type="Pfam" id="PF07859">
    <property type="entry name" value="Abhydrolase_3"/>
    <property type="match status" value="1"/>
</dbReference>
<reference evidence="3 4" key="1">
    <citation type="submission" date="2016-08" db="EMBL/GenBank/DDBJ databases">
        <title>Draft genome sequence of Candidatus Piscirickettsia litoralis, from seawater.</title>
        <authorList>
            <person name="Wan X."/>
            <person name="Lee A.J."/>
            <person name="Hou S."/>
            <person name="Donachie S.P."/>
        </authorList>
    </citation>
    <scope>NUCLEOTIDE SEQUENCE [LARGE SCALE GENOMIC DNA]</scope>
    <source>
        <strain evidence="3 4">Y2</strain>
    </source>
</reference>
<sequence length="316" mass="35561">MSEAETLKTRHVRSANSWRQWLPLKGLHLGLRAQRWQRKRVEPSLEQARASLDKLGEKRFNALPGLSYRAEKIDHLNLEWMTPHSGPVNKVIFYLHGGGYCLGSIQAYRPMMSRVAYSSQRQLCAVDYRLAPEYPYPAGLDDALQVYRVLLERFGAESIVVMGDSAGGGLSLALLLRVMQQKLEQPAGLVLLSPWTDLTLQSPSLYSHAKRDPLFSLSEFSEVISGYVQENDPSNSLISPVFGDFIGFPPTFIQVGTEEILIDDSLRLVKALNRDQVVGELEIWQGMSHVWQFYAPLLEASCQAIDHIATFTKSKI</sequence>
<evidence type="ECO:0000313" key="4">
    <source>
        <dbReference type="Proteomes" id="UP000094329"/>
    </source>
</evidence>
<evidence type="ECO:0000313" key="3">
    <source>
        <dbReference type="EMBL" id="ODN43475.1"/>
    </source>
</evidence>
<dbReference type="InterPro" id="IPR050300">
    <property type="entry name" value="GDXG_lipolytic_enzyme"/>
</dbReference>
<feature type="domain" description="Alpha/beta hydrolase fold-3" evidence="2">
    <location>
        <begin position="92"/>
        <end position="292"/>
    </location>
</feature>
<dbReference type="PANTHER" id="PTHR48081">
    <property type="entry name" value="AB HYDROLASE SUPERFAMILY PROTEIN C4A8.06C"/>
    <property type="match status" value="1"/>
</dbReference>